<dbReference type="OMA" id="FMCAPSE"/>
<evidence type="ECO:0000313" key="7">
    <source>
        <dbReference type="EMBL" id="OMP00241.1"/>
    </source>
</evidence>
<dbReference type="InterPro" id="IPR001461">
    <property type="entry name" value="Aspartic_peptidase_A1"/>
</dbReference>
<feature type="domain" description="Peptidase A1" evidence="6">
    <location>
        <begin position="44"/>
        <end position="389"/>
    </location>
</feature>
<dbReference type="PROSITE" id="PS51767">
    <property type="entry name" value="PEPTIDASE_A1"/>
    <property type="match status" value="1"/>
</dbReference>
<sequence length="685" mass="73586">MASLSHLVFCFSFLFCLKNAFFVLGFHSNSVFFPVSKDAATLQYVASISHGTPPAPTNLVVDLGGPFVWMDCDSGPVSSSKKLISSCSVNCSRAKFHDLESRGEKGCNFNTNCNVLPYNGVTGLTAEGKLVEDILAVDSVDRLQVGQVKAVDHFLFACAPTFLLQGLARGAKGILGLGKASISLPWQLSSSIGHSQKFTLCLSSSNGVVSTGNGDPIFGTKITRSLLYTPLVTKKNDYFINVQSIKINGKRLAIDKSMLLGDEEGKSGTKLSTVLPYTTMESSIYAIFSKAYVRAAESMNMTRVVAVSPFELCFNSQEGVAPEIDLILQSEMVKWKINGRNSMVKVSNEVMCLGILDGGLEQSSSIVIDNNVIRTATFAELSQDVVSVQSTDGTSPGPVVSVPKFLFSCGATFMVEGLANGVTGMAGLGRHQISIPSLFSAAFSFDRKFAICLTSSAKSKGVIFFGNGPYIFHPNIDVSKDLIYTPLILNPVSTDAIYYEGSPSTEYFVQVKSIKINGKTVPFEFYHLLSIDDQGNGGTKISTVNPYILLETSIYNAVIKAFVQEINANVSQVAAVSPFGACFSSNNIGKTRAGPAVPPIDLVLQSELVYWRIWGANSMVQVNENVLCLGVVDGGLNPRTSIVIGGHQLEDNLIQIDQATSRLGFSSSLLLKQTTCSNFNFTSIA</sequence>
<comment type="caution">
    <text evidence="7">The sequence shown here is derived from an EMBL/GenBank/DDBJ whole genome shotgun (WGS) entry which is preliminary data.</text>
</comment>
<proteinExistence type="inferred from homology"/>
<dbReference type="Pfam" id="PF14541">
    <property type="entry name" value="TAXi_C"/>
    <property type="match status" value="2"/>
</dbReference>
<accession>A0A1R3JZJ7</accession>
<dbReference type="STRING" id="210143.A0A1R3JZJ7"/>
<reference evidence="7 8" key="1">
    <citation type="submission" date="2013-09" db="EMBL/GenBank/DDBJ databases">
        <title>Corchorus capsularis genome sequencing.</title>
        <authorList>
            <person name="Alam M."/>
            <person name="Haque M.S."/>
            <person name="Islam M.S."/>
            <person name="Emdad E.M."/>
            <person name="Islam M.M."/>
            <person name="Ahmed B."/>
            <person name="Halim A."/>
            <person name="Hossen Q.M.M."/>
            <person name="Hossain M.Z."/>
            <person name="Ahmed R."/>
            <person name="Khan M.M."/>
            <person name="Islam R."/>
            <person name="Rashid M.M."/>
            <person name="Khan S.A."/>
            <person name="Rahman M.S."/>
            <person name="Alam M."/>
        </authorList>
    </citation>
    <scope>NUCLEOTIDE SEQUENCE [LARGE SCALE GENOMIC DNA]</scope>
    <source>
        <strain evidence="8">cv. CVL-1</strain>
        <tissue evidence="7">Whole seedling</tissue>
    </source>
</reference>
<name>A0A1R3JZJ7_COCAP</name>
<dbReference type="Gramene" id="OMP00241">
    <property type="protein sequence ID" value="OMP00241"/>
    <property type="gene ID" value="CCACVL1_03438"/>
</dbReference>
<keyword evidence="3" id="KW-0964">Secreted</keyword>
<dbReference type="Gene3D" id="2.40.70.10">
    <property type="entry name" value="Acid Proteases"/>
    <property type="match status" value="3"/>
</dbReference>
<evidence type="ECO:0000256" key="2">
    <source>
        <dbReference type="ARBA" id="ARBA00007447"/>
    </source>
</evidence>
<keyword evidence="8" id="KW-1185">Reference proteome</keyword>
<keyword evidence="4 5" id="KW-0732">Signal</keyword>
<dbReference type="InterPro" id="IPR021109">
    <property type="entry name" value="Peptidase_aspartic_dom_sf"/>
</dbReference>
<dbReference type="SUPFAM" id="SSF50630">
    <property type="entry name" value="Acid proteases"/>
    <property type="match status" value="2"/>
</dbReference>
<feature type="signal peptide" evidence="5">
    <location>
        <begin position="1"/>
        <end position="20"/>
    </location>
</feature>
<evidence type="ECO:0000259" key="6">
    <source>
        <dbReference type="PROSITE" id="PS51767"/>
    </source>
</evidence>
<evidence type="ECO:0000256" key="1">
    <source>
        <dbReference type="ARBA" id="ARBA00004239"/>
    </source>
</evidence>
<dbReference type="InterPro" id="IPR032799">
    <property type="entry name" value="TAXi_C"/>
</dbReference>
<gene>
    <name evidence="7" type="ORF">CCACVL1_03438</name>
</gene>
<organism evidence="7 8">
    <name type="scientific">Corchorus capsularis</name>
    <name type="common">Jute</name>
    <dbReference type="NCBI Taxonomy" id="210143"/>
    <lineage>
        <taxon>Eukaryota</taxon>
        <taxon>Viridiplantae</taxon>
        <taxon>Streptophyta</taxon>
        <taxon>Embryophyta</taxon>
        <taxon>Tracheophyta</taxon>
        <taxon>Spermatophyta</taxon>
        <taxon>Magnoliopsida</taxon>
        <taxon>eudicotyledons</taxon>
        <taxon>Gunneridae</taxon>
        <taxon>Pentapetalae</taxon>
        <taxon>rosids</taxon>
        <taxon>malvids</taxon>
        <taxon>Malvales</taxon>
        <taxon>Malvaceae</taxon>
        <taxon>Grewioideae</taxon>
        <taxon>Apeibeae</taxon>
        <taxon>Corchorus</taxon>
    </lineage>
</organism>
<evidence type="ECO:0000256" key="5">
    <source>
        <dbReference type="SAM" id="SignalP"/>
    </source>
</evidence>
<dbReference type="InterPro" id="IPR032861">
    <property type="entry name" value="TAXi_N"/>
</dbReference>
<feature type="chain" id="PRO_5012435809" evidence="5">
    <location>
        <begin position="21"/>
        <end position="685"/>
    </location>
</feature>
<comment type="similarity">
    <text evidence="2">Belongs to the peptidase A1 family.</text>
</comment>
<evidence type="ECO:0000256" key="3">
    <source>
        <dbReference type="ARBA" id="ARBA00022525"/>
    </source>
</evidence>
<dbReference type="PANTHER" id="PTHR47965:SF103">
    <property type="entry name" value="EUKARYOTIC ASPARTYL PROTEASE FAMILY PROTEIN"/>
    <property type="match status" value="1"/>
</dbReference>
<dbReference type="Proteomes" id="UP000188268">
    <property type="component" value="Unassembled WGS sequence"/>
</dbReference>
<dbReference type="GO" id="GO:0006508">
    <property type="term" value="P:proteolysis"/>
    <property type="evidence" value="ECO:0007669"/>
    <property type="project" value="InterPro"/>
</dbReference>
<dbReference type="Pfam" id="PF14543">
    <property type="entry name" value="TAXi_N"/>
    <property type="match status" value="1"/>
</dbReference>
<dbReference type="EMBL" id="AWWV01006688">
    <property type="protein sequence ID" value="OMP00241.1"/>
    <property type="molecule type" value="Genomic_DNA"/>
</dbReference>
<dbReference type="OrthoDB" id="1162128at2759"/>
<dbReference type="GO" id="GO:0004190">
    <property type="term" value="F:aspartic-type endopeptidase activity"/>
    <property type="evidence" value="ECO:0007669"/>
    <property type="project" value="InterPro"/>
</dbReference>
<evidence type="ECO:0000256" key="4">
    <source>
        <dbReference type="ARBA" id="ARBA00022729"/>
    </source>
</evidence>
<dbReference type="InterPro" id="IPR033121">
    <property type="entry name" value="PEPTIDASE_A1"/>
</dbReference>
<comment type="subcellular location">
    <subcellularLocation>
        <location evidence="1">Secreted</location>
        <location evidence="1">Extracellular space</location>
    </subcellularLocation>
</comment>
<protein>
    <submittedName>
        <fullName evidence="7">Peptidase A1</fullName>
    </submittedName>
</protein>
<dbReference type="PANTHER" id="PTHR47965">
    <property type="entry name" value="ASPARTYL PROTEASE-RELATED"/>
    <property type="match status" value="1"/>
</dbReference>
<dbReference type="AlphaFoldDB" id="A0A1R3JZJ7"/>
<dbReference type="FunFam" id="2.40.70.10:FF:000041">
    <property type="entry name" value="Basic 7S globulin"/>
    <property type="match status" value="1"/>
</dbReference>
<dbReference type="GO" id="GO:0005576">
    <property type="term" value="C:extracellular region"/>
    <property type="evidence" value="ECO:0007669"/>
    <property type="project" value="UniProtKB-SubCell"/>
</dbReference>
<evidence type="ECO:0000313" key="8">
    <source>
        <dbReference type="Proteomes" id="UP000188268"/>
    </source>
</evidence>